<evidence type="ECO:0000313" key="1">
    <source>
        <dbReference type="EMBL" id="KAJ8620104.1"/>
    </source>
</evidence>
<name>A0ACC2KG33_PERAE</name>
<comment type="caution">
    <text evidence="1">The sequence shown here is derived from an EMBL/GenBank/DDBJ whole genome shotgun (WGS) entry which is preliminary data.</text>
</comment>
<evidence type="ECO:0000313" key="2">
    <source>
        <dbReference type="Proteomes" id="UP001234297"/>
    </source>
</evidence>
<dbReference type="EMBL" id="CM056817">
    <property type="protein sequence ID" value="KAJ8620104.1"/>
    <property type="molecule type" value="Genomic_DNA"/>
</dbReference>
<dbReference type="Proteomes" id="UP001234297">
    <property type="component" value="Chromosome 9"/>
</dbReference>
<sequence>MGVEVSTTAEDVEAEVGAEAAPGAQGARPPNIRASKSATTTGGCRRCTSSPSSELEEELGESTICCDLLDLEEVSASTATALVQAGSGVSKSD</sequence>
<proteinExistence type="predicted"/>
<keyword evidence="2" id="KW-1185">Reference proteome</keyword>
<reference evidence="1 2" key="1">
    <citation type="journal article" date="2022" name="Hortic Res">
        <title>A haplotype resolved chromosomal level avocado genome allows analysis of novel avocado genes.</title>
        <authorList>
            <person name="Nath O."/>
            <person name="Fletcher S.J."/>
            <person name="Hayward A."/>
            <person name="Shaw L.M."/>
            <person name="Masouleh A.K."/>
            <person name="Furtado A."/>
            <person name="Henry R.J."/>
            <person name="Mitter N."/>
        </authorList>
    </citation>
    <scope>NUCLEOTIDE SEQUENCE [LARGE SCALE GENOMIC DNA]</scope>
    <source>
        <strain evidence="2">cv. Hass</strain>
    </source>
</reference>
<protein>
    <submittedName>
        <fullName evidence="1">Uncharacterized protein</fullName>
    </submittedName>
</protein>
<accession>A0ACC2KG33</accession>
<gene>
    <name evidence="1" type="ORF">MRB53_028633</name>
</gene>
<organism evidence="1 2">
    <name type="scientific">Persea americana</name>
    <name type="common">Avocado</name>
    <dbReference type="NCBI Taxonomy" id="3435"/>
    <lineage>
        <taxon>Eukaryota</taxon>
        <taxon>Viridiplantae</taxon>
        <taxon>Streptophyta</taxon>
        <taxon>Embryophyta</taxon>
        <taxon>Tracheophyta</taxon>
        <taxon>Spermatophyta</taxon>
        <taxon>Magnoliopsida</taxon>
        <taxon>Magnoliidae</taxon>
        <taxon>Laurales</taxon>
        <taxon>Lauraceae</taxon>
        <taxon>Persea</taxon>
    </lineage>
</organism>